<evidence type="ECO:0000259" key="2">
    <source>
        <dbReference type="PROSITE" id="PS50943"/>
    </source>
</evidence>
<dbReference type="EMBL" id="JBHMCF010000042">
    <property type="protein sequence ID" value="MFB9475488.1"/>
    <property type="molecule type" value="Genomic_DNA"/>
</dbReference>
<keyword evidence="4" id="KW-1185">Reference proteome</keyword>
<evidence type="ECO:0000256" key="1">
    <source>
        <dbReference type="SAM" id="MobiDB-lite"/>
    </source>
</evidence>
<feature type="region of interest" description="Disordered" evidence="1">
    <location>
        <begin position="35"/>
        <end position="66"/>
    </location>
</feature>
<accession>A0ABV5NYU4</accession>
<dbReference type="PROSITE" id="PS50943">
    <property type="entry name" value="HTH_CROC1"/>
    <property type="match status" value="1"/>
</dbReference>
<name>A0ABV5NYU4_9ACTN</name>
<feature type="domain" description="HTH cro/C1-type" evidence="2">
    <location>
        <begin position="6"/>
        <end position="30"/>
    </location>
</feature>
<reference evidence="3 4" key="1">
    <citation type="submission" date="2024-09" db="EMBL/GenBank/DDBJ databases">
        <authorList>
            <person name="Sun Q."/>
            <person name="Mori K."/>
        </authorList>
    </citation>
    <scope>NUCLEOTIDE SEQUENCE [LARGE SCALE GENOMIC DNA]</scope>
    <source>
        <strain evidence="3 4">JCM 3324</strain>
    </source>
</reference>
<comment type="caution">
    <text evidence="3">The sequence shown here is derived from an EMBL/GenBank/DDBJ whole genome shotgun (WGS) entry which is preliminary data.</text>
</comment>
<protein>
    <recommendedName>
        <fullName evidence="2">HTH cro/C1-type domain-containing protein</fullName>
    </recommendedName>
</protein>
<evidence type="ECO:0000313" key="4">
    <source>
        <dbReference type="Proteomes" id="UP001589568"/>
    </source>
</evidence>
<gene>
    <name evidence="3" type="ORF">ACFFR3_38870</name>
</gene>
<dbReference type="InterPro" id="IPR001387">
    <property type="entry name" value="Cro/C1-type_HTH"/>
</dbReference>
<organism evidence="3 4">
    <name type="scientific">Nonomuraea salmonea</name>
    <dbReference type="NCBI Taxonomy" id="46181"/>
    <lineage>
        <taxon>Bacteria</taxon>
        <taxon>Bacillati</taxon>
        <taxon>Actinomycetota</taxon>
        <taxon>Actinomycetes</taxon>
        <taxon>Streptosporangiales</taxon>
        <taxon>Streptosporangiaceae</taxon>
        <taxon>Nonomuraea</taxon>
    </lineage>
</organism>
<dbReference type="RefSeq" id="WP_364377621.1">
    <property type="nucleotide sequence ID" value="NZ_JBHMCF010000042.1"/>
</dbReference>
<sequence>MSKSSSGVRRFTSLDLARIADLCGVSVDWLPGVAQPTPATSARTAGARVTPSGATGHRRQPSENRPLHLMRAVAGARVCRRIRRSCDRRA</sequence>
<dbReference type="Proteomes" id="UP001589568">
    <property type="component" value="Unassembled WGS sequence"/>
</dbReference>
<evidence type="ECO:0000313" key="3">
    <source>
        <dbReference type="EMBL" id="MFB9475488.1"/>
    </source>
</evidence>
<proteinExistence type="predicted"/>